<dbReference type="Proteomes" id="UP000196573">
    <property type="component" value="Unassembled WGS sequence"/>
</dbReference>
<comment type="similarity">
    <text evidence="2">Belongs to the MscS (TC 1.A.23) family.</text>
</comment>
<dbReference type="Gene3D" id="2.30.30.60">
    <property type="match status" value="1"/>
</dbReference>
<gene>
    <name evidence="10" type="primary">ynaI_2</name>
    <name evidence="10" type="ORF">EHSB41UT_03761</name>
</gene>
<dbReference type="Pfam" id="PF00924">
    <property type="entry name" value="MS_channel_2nd"/>
    <property type="match status" value="1"/>
</dbReference>
<evidence type="ECO:0000256" key="5">
    <source>
        <dbReference type="ARBA" id="ARBA00022989"/>
    </source>
</evidence>
<reference evidence="10 11" key="1">
    <citation type="submission" date="2017-03" db="EMBL/GenBank/DDBJ databases">
        <authorList>
            <person name="Afonso C.L."/>
            <person name="Miller P.J."/>
            <person name="Scott M.A."/>
            <person name="Spackman E."/>
            <person name="Goraichik I."/>
            <person name="Dimitrov K.M."/>
            <person name="Suarez D.L."/>
            <person name="Swayne D.E."/>
        </authorList>
    </citation>
    <scope>NUCLEOTIDE SEQUENCE [LARGE SCALE GENOMIC DNA]</scope>
    <source>
        <strain evidence="10">SB41UT1</strain>
    </source>
</reference>
<evidence type="ECO:0000256" key="6">
    <source>
        <dbReference type="ARBA" id="ARBA00023136"/>
    </source>
</evidence>
<dbReference type="GO" id="GO:0008381">
    <property type="term" value="F:mechanosensitive monoatomic ion channel activity"/>
    <property type="evidence" value="ECO:0007669"/>
    <property type="project" value="UniProtKB-ARBA"/>
</dbReference>
<feature type="domain" description="Mechanosensitive ion channel MscS C-terminal" evidence="9">
    <location>
        <begin position="268"/>
        <end position="345"/>
    </location>
</feature>
<dbReference type="Gene3D" id="1.10.287.1260">
    <property type="match status" value="1"/>
</dbReference>
<sequence>MSIPQELHHILPLCIRLLSIVALSIIASLLSHRLLTRLSERFRRTPSHWDDTLTRAARPIVTIGFMLLGLSLATDVLVRHFEINTKAFNISLALGYIRRFSTIILLYAFLMRYLKMVRDSFEETERAQLKMDRSSVELMIKLLQLGISIATALTLLQNTGVSISGLLAFGGVGGLAVGLAAKDMLANLFGGLTLYMDRPFVVGDKVNLKEKGVEGFVEHIGWRQTRIRGYDRTPIYVPNALFTNIAVINPSRMQNRRVDMYLGIRYKDFDRLEAVTTAIRNYLSGHEQLDHIRGCLAHFTDYGDSSLNIRIRFYTLTTLWDNYMNLRHEILIHIGQIIHEHGADFAFPTRTLDLPEGFNAPADGAATPD</sequence>
<evidence type="ECO:0000256" key="1">
    <source>
        <dbReference type="ARBA" id="ARBA00004651"/>
    </source>
</evidence>
<evidence type="ECO:0000256" key="7">
    <source>
        <dbReference type="SAM" id="Phobius"/>
    </source>
</evidence>
<evidence type="ECO:0000313" key="10">
    <source>
        <dbReference type="EMBL" id="SMA49970.1"/>
    </source>
</evidence>
<dbReference type="PROSITE" id="PS01246">
    <property type="entry name" value="UPF0003"/>
    <property type="match status" value="1"/>
</dbReference>
<accession>A0A1X7APE9</accession>
<dbReference type="InterPro" id="IPR006686">
    <property type="entry name" value="MscS_channel_CS"/>
</dbReference>
<evidence type="ECO:0000256" key="2">
    <source>
        <dbReference type="ARBA" id="ARBA00008017"/>
    </source>
</evidence>
<dbReference type="InterPro" id="IPR023408">
    <property type="entry name" value="MscS_beta-dom_sf"/>
</dbReference>
<feature type="transmembrane region" description="Helical" evidence="7">
    <location>
        <begin position="15"/>
        <end position="35"/>
    </location>
</feature>
<dbReference type="PANTHER" id="PTHR43634">
    <property type="entry name" value="OW CONDUCTANCE MECHANOSENSITIVE CHANNEL"/>
    <property type="match status" value="1"/>
</dbReference>
<dbReference type="InterPro" id="IPR011014">
    <property type="entry name" value="MscS_channel_TM-2"/>
</dbReference>
<keyword evidence="5 7" id="KW-1133">Transmembrane helix</keyword>
<feature type="transmembrane region" description="Helical" evidence="7">
    <location>
        <begin position="56"/>
        <end position="78"/>
    </location>
</feature>
<feature type="domain" description="Mechanosensitive ion channel MscS" evidence="8">
    <location>
        <begin position="183"/>
        <end position="252"/>
    </location>
</feature>
<dbReference type="SUPFAM" id="SSF50182">
    <property type="entry name" value="Sm-like ribonucleoproteins"/>
    <property type="match status" value="1"/>
</dbReference>
<keyword evidence="11" id="KW-1185">Reference proteome</keyword>
<dbReference type="AlphaFoldDB" id="A0A1X7APE9"/>
<dbReference type="InterPro" id="IPR010920">
    <property type="entry name" value="LSM_dom_sf"/>
</dbReference>
<keyword evidence="4 7" id="KW-0812">Transmembrane</keyword>
<dbReference type="Pfam" id="PF21082">
    <property type="entry name" value="MS_channel_3rd"/>
    <property type="match status" value="1"/>
</dbReference>
<feature type="transmembrane region" description="Helical" evidence="7">
    <location>
        <begin position="90"/>
        <end position="110"/>
    </location>
</feature>
<protein>
    <submittedName>
        <fullName evidence="10">Low conductance mechanosensitive channel YnaI</fullName>
    </submittedName>
</protein>
<name>A0A1X7APE9_9GAMM</name>
<dbReference type="EMBL" id="FWPT01000010">
    <property type="protein sequence ID" value="SMA49970.1"/>
    <property type="molecule type" value="Genomic_DNA"/>
</dbReference>
<dbReference type="RefSeq" id="WP_165767330.1">
    <property type="nucleotide sequence ID" value="NZ_CBCSCN010000005.1"/>
</dbReference>
<feature type="transmembrane region" description="Helical" evidence="7">
    <location>
        <begin position="162"/>
        <end position="181"/>
    </location>
</feature>
<evidence type="ECO:0000256" key="3">
    <source>
        <dbReference type="ARBA" id="ARBA00022475"/>
    </source>
</evidence>
<keyword evidence="3" id="KW-1003">Cell membrane</keyword>
<dbReference type="Gene3D" id="3.30.70.100">
    <property type="match status" value="1"/>
</dbReference>
<evidence type="ECO:0000313" key="11">
    <source>
        <dbReference type="Proteomes" id="UP000196573"/>
    </source>
</evidence>
<dbReference type="PANTHER" id="PTHR43634:SF2">
    <property type="entry name" value="LOW CONDUCTANCE MECHANOSENSITIVE CHANNEL YNAI"/>
    <property type="match status" value="1"/>
</dbReference>
<dbReference type="SUPFAM" id="SSF82689">
    <property type="entry name" value="Mechanosensitive channel protein MscS (YggB), C-terminal domain"/>
    <property type="match status" value="1"/>
</dbReference>
<dbReference type="SUPFAM" id="SSF82861">
    <property type="entry name" value="Mechanosensitive channel protein MscS (YggB), transmembrane region"/>
    <property type="match status" value="1"/>
</dbReference>
<comment type="subcellular location">
    <subcellularLocation>
        <location evidence="1">Cell membrane</location>
        <topology evidence="1">Multi-pass membrane protein</topology>
    </subcellularLocation>
</comment>
<dbReference type="InterPro" id="IPR045042">
    <property type="entry name" value="YnaI-like"/>
</dbReference>
<dbReference type="InterPro" id="IPR049278">
    <property type="entry name" value="MS_channel_C"/>
</dbReference>
<dbReference type="GO" id="GO:0005886">
    <property type="term" value="C:plasma membrane"/>
    <property type="evidence" value="ECO:0007669"/>
    <property type="project" value="UniProtKB-SubCell"/>
</dbReference>
<evidence type="ECO:0000259" key="9">
    <source>
        <dbReference type="Pfam" id="PF21082"/>
    </source>
</evidence>
<keyword evidence="6 7" id="KW-0472">Membrane</keyword>
<proteinExistence type="inferred from homology"/>
<evidence type="ECO:0000259" key="8">
    <source>
        <dbReference type="Pfam" id="PF00924"/>
    </source>
</evidence>
<dbReference type="InterPro" id="IPR006685">
    <property type="entry name" value="MscS_channel_2nd"/>
</dbReference>
<evidence type="ECO:0000256" key="4">
    <source>
        <dbReference type="ARBA" id="ARBA00022692"/>
    </source>
</evidence>
<dbReference type="InterPro" id="IPR011066">
    <property type="entry name" value="MscS_channel_C_sf"/>
</dbReference>
<organism evidence="10 11">
    <name type="scientific">Parendozoicomonas haliclonae</name>
    <dbReference type="NCBI Taxonomy" id="1960125"/>
    <lineage>
        <taxon>Bacteria</taxon>
        <taxon>Pseudomonadati</taxon>
        <taxon>Pseudomonadota</taxon>
        <taxon>Gammaproteobacteria</taxon>
        <taxon>Oceanospirillales</taxon>
        <taxon>Endozoicomonadaceae</taxon>
        <taxon>Parendozoicomonas</taxon>
    </lineage>
</organism>